<feature type="active site" evidence="4">
    <location>
        <position position="467"/>
    </location>
</feature>
<keyword evidence="6" id="KW-0472">Membrane</keyword>
<dbReference type="SMART" id="SM00050">
    <property type="entry name" value="DISIN"/>
    <property type="match status" value="1"/>
</dbReference>
<keyword evidence="6" id="KW-1133">Transmembrane helix</keyword>
<feature type="compositionally biased region" description="Polar residues" evidence="5">
    <location>
        <begin position="869"/>
        <end position="908"/>
    </location>
</feature>
<evidence type="ECO:0000256" key="7">
    <source>
        <dbReference type="SAM" id="SignalP"/>
    </source>
</evidence>
<feature type="region of interest" description="Disordered" evidence="5">
    <location>
        <begin position="775"/>
        <end position="802"/>
    </location>
</feature>
<gene>
    <name evidence="10" type="ORF">BG006_002498</name>
</gene>
<dbReference type="PANTHER" id="PTHR11905:SF159">
    <property type="entry name" value="ADAM METALLOPROTEASE"/>
    <property type="match status" value="1"/>
</dbReference>
<evidence type="ECO:0000256" key="6">
    <source>
        <dbReference type="SAM" id="Phobius"/>
    </source>
</evidence>
<evidence type="ECO:0000256" key="5">
    <source>
        <dbReference type="SAM" id="MobiDB-lite"/>
    </source>
</evidence>
<reference evidence="10" key="1">
    <citation type="journal article" date="2020" name="Fungal Divers.">
        <title>Resolving the Mortierellaceae phylogeny through synthesis of multi-gene phylogenetics and phylogenomics.</title>
        <authorList>
            <person name="Vandepol N."/>
            <person name="Liber J."/>
            <person name="Desiro A."/>
            <person name="Na H."/>
            <person name="Kennedy M."/>
            <person name="Barry K."/>
            <person name="Grigoriev I.V."/>
            <person name="Miller A.N."/>
            <person name="O'Donnell K."/>
            <person name="Stajich J.E."/>
            <person name="Bonito G."/>
        </authorList>
    </citation>
    <scope>NUCLEOTIDE SEQUENCE</scope>
    <source>
        <strain evidence="10">NVP1</strain>
    </source>
</reference>
<comment type="caution">
    <text evidence="10">The sequence shown here is derived from an EMBL/GenBank/DDBJ whole genome shotgun (WGS) entry which is preliminary data.</text>
</comment>
<feature type="binding site" evidence="4">
    <location>
        <position position="470"/>
    </location>
    <ligand>
        <name>Zn(2+)</name>
        <dbReference type="ChEBI" id="CHEBI:29105"/>
        <note>catalytic</note>
    </ligand>
</feature>
<keyword evidence="1" id="KW-1015">Disulfide bond</keyword>
<dbReference type="Pfam" id="PF00200">
    <property type="entry name" value="Disintegrin"/>
    <property type="match status" value="1"/>
</dbReference>
<dbReference type="InterPro" id="IPR001590">
    <property type="entry name" value="Peptidase_M12B"/>
</dbReference>
<organism evidence="10 11">
    <name type="scientific">Podila minutissima</name>
    <dbReference type="NCBI Taxonomy" id="64525"/>
    <lineage>
        <taxon>Eukaryota</taxon>
        <taxon>Fungi</taxon>
        <taxon>Fungi incertae sedis</taxon>
        <taxon>Mucoromycota</taxon>
        <taxon>Mortierellomycotina</taxon>
        <taxon>Mortierellomycetes</taxon>
        <taxon>Mortierellales</taxon>
        <taxon>Mortierellaceae</taxon>
        <taxon>Podila</taxon>
    </lineage>
</organism>
<feature type="binding site" evidence="4">
    <location>
        <position position="466"/>
    </location>
    <ligand>
        <name>Zn(2+)</name>
        <dbReference type="ChEBI" id="CHEBI:29105"/>
        <note>catalytic</note>
    </ligand>
</feature>
<dbReference type="AlphaFoldDB" id="A0A9P5VNN5"/>
<keyword evidence="6" id="KW-0812">Transmembrane</keyword>
<feature type="binding site" evidence="4">
    <location>
        <position position="476"/>
    </location>
    <ligand>
        <name>Zn(2+)</name>
        <dbReference type="ChEBI" id="CHEBI:29105"/>
        <note>catalytic</note>
    </ligand>
</feature>
<accession>A0A9P5VNN5</accession>
<keyword evidence="4" id="KW-0479">Metal-binding</keyword>
<evidence type="ECO:0000259" key="8">
    <source>
        <dbReference type="PROSITE" id="PS50214"/>
    </source>
</evidence>
<dbReference type="Gene3D" id="4.10.70.10">
    <property type="entry name" value="Disintegrin domain"/>
    <property type="match status" value="1"/>
</dbReference>
<dbReference type="Proteomes" id="UP000696485">
    <property type="component" value="Unassembled WGS sequence"/>
</dbReference>
<dbReference type="SUPFAM" id="SSF57552">
    <property type="entry name" value="Blood coagulation inhibitor (disintegrin)"/>
    <property type="match status" value="1"/>
</dbReference>
<keyword evidence="4" id="KW-0862">Zinc</keyword>
<keyword evidence="11" id="KW-1185">Reference proteome</keyword>
<dbReference type="FunFam" id="4.10.70.10:FF:000003">
    <property type="entry name" value="Disintegrin and metalloproteinase domain-containing protein 17"/>
    <property type="match status" value="1"/>
</dbReference>
<dbReference type="PROSITE" id="PS50214">
    <property type="entry name" value="DISINTEGRIN_2"/>
    <property type="match status" value="1"/>
</dbReference>
<comment type="function">
    <text evidence="2">Probable zinc protease.</text>
</comment>
<feature type="compositionally biased region" description="Low complexity" evidence="5">
    <location>
        <begin position="782"/>
        <end position="791"/>
    </location>
</feature>
<dbReference type="GO" id="GO:0004222">
    <property type="term" value="F:metalloendopeptidase activity"/>
    <property type="evidence" value="ECO:0007669"/>
    <property type="project" value="InterPro"/>
</dbReference>
<evidence type="ECO:0000256" key="1">
    <source>
        <dbReference type="ARBA" id="ARBA00023157"/>
    </source>
</evidence>
<dbReference type="Pfam" id="PF13688">
    <property type="entry name" value="Reprolysin_5"/>
    <property type="match status" value="1"/>
</dbReference>
<proteinExistence type="predicted"/>
<keyword evidence="7" id="KW-0732">Signal</keyword>
<dbReference type="PROSITE" id="PS50215">
    <property type="entry name" value="ADAM_MEPRO"/>
    <property type="match status" value="1"/>
</dbReference>
<dbReference type="EMBL" id="JAAAUY010000159">
    <property type="protein sequence ID" value="KAF9334249.1"/>
    <property type="molecule type" value="Genomic_DNA"/>
</dbReference>
<evidence type="ECO:0000313" key="11">
    <source>
        <dbReference type="Proteomes" id="UP000696485"/>
    </source>
</evidence>
<dbReference type="InterPro" id="IPR001762">
    <property type="entry name" value="Disintegrin_dom"/>
</dbReference>
<dbReference type="InterPro" id="IPR024079">
    <property type="entry name" value="MetalloPept_cat_dom_sf"/>
</dbReference>
<feature type="domain" description="Peptidase M12B" evidence="9">
    <location>
        <begin position="308"/>
        <end position="542"/>
    </location>
</feature>
<evidence type="ECO:0000313" key="10">
    <source>
        <dbReference type="EMBL" id="KAF9334249.1"/>
    </source>
</evidence>
<comment type="caution">
    <text evidence="4">Lacks conserved residue(s) required for the propagation of feature annotation.</text>
</comment>
<evidence type="ECO:0000256" key="4">
    <source>
        <dbReference type="PROSITE-ProRule" id="PRU00276"/>
    </source>
</evidence>
<feature type="region of interest" description="Disordered" evidence="5">
    <location>
        <begin position="843"/>
        <end position="908"/>
    </location>
</feature>
<feature type="chain" id="PRO_5040166372" description="Disintegrin and metalloproteinase domain-containing protein B" evidence="7">
    <location>
        <begin position="20"/>
        <end position="908"/>
    </location>
</feature>
<dbReference type="Gene3D" id="3.40.390.10">
    <property type="entry name" value="Collagenase (Catalytic Domain)"/>
    <property type="match status" value="1"/>
</dbReference>
<dbReference type="GO" id="GO:0006508">
    <property type="term" value="P:proteolysis"/>
    <property type="evidence" value="ECO:0007669"/>
    <property type="project" value="InterPro"/>
</dbReference>
<evidence type="ECO:0000256" key="3">
    <source>
        <dbReference type="ARBA" id="ARBA00074021"/>
    </source>
</evidence>
<feature type="signal peptide" evidence="7">
    <location>
        <begin position="1"/>
        <end position="19"/>
    </location>
</feature>
<dbReference type="PANTHER" id="PTHR11905">
    <property type="entry name" value="ADAM A DISINTEGRIN AND METALLOPROTEASE DOMAIN"/>
    <property type="match status" value="1"/>
</dbReference>
<dbReference type="GO" id="GO:0046872">
    <property type="term" value="F:metal ion binding"/>
    <property type="evidence" value="ECO:0007669"/>
    <property type="project" value="UniProtKB-KW"/>
</dbReference>
<name>A0A9P5VNN5_9FUNG</name>
<protein>
    <recommendedName>
        <fullName evidence="3">Disintegrin and metalloproteinase domain-containing protein B</fullName>
    </recommendedName>
</protein>
<dbReference type="SUPFAM" id="SSF55486">
    <property type="entry name" value="Metalloproteases ('zincins'), catalytic domain"/>
    <property type="match status" value="1"/>
</dbReference>
<dbReference type="InterPro" id="IPR036436">
    <property type="entry name" value="Disintegrin_dom_sf"/>
</dbReference>
<evidence type="ECO:0000256" key="2">
    <source>
        <dbReference type="ARBA" id="ARBA00056552"/>
    </source>
</evidence>
<sequence>MIPSIRCVLVTLFLAYVHAHSTSIITSSEHVHNVRHEILPRGPSEHGPLAKRNLATLVNPDLITRDDIVRIQFTAYNTTFHLHLEPNHDLIHPDAELGPGITIGDIKAFKGVVVQDAYHSDRKWNRAASTTRAEKRTVEHMLYEDGVMGWARMMVEQDDHPNDLILRGAFMVGGITYHVTSTDHYRIQKRSSDALPYPSLSSSVGPSMIIFRDSDLYDRPLNLHKRRQEEDNSCGTDLLHPTTLNAFDAPSSGFEYYYPPNLTTTVPMTSYDPDAAWTDILKGHLVKRQVTVNAVGPNPVPEGCPTNRLVNYMGVAADCTYVQFYGGPAAARKQIFANFNTASGIYESTFNVALGIITLNIVTEVCPAAPVKGEEWNQPCSTTYQIDQRLSDFSAWRGQSPRNSDGAGLWHLMTRCNSGAVVGIAWTKALCQMKSQSQDKGTGVQFTAGTGVSSAGNALEWMVVAHEIGHGFGAMHDCSSKTCPVKKQGQCCPLSETECDAGARFIMNPSESSPTKLFSPCSIKTICATIKSSTGQCLKPPGTRTTQNSEENICGNGLKETGEECDCGSAEDCAKDPCCNGATCKYKAGAVCDDLNDSCCLNCQMRPAGQVCRRAISECDIEEVCTGTASACPDDVRVPNQTPCKGSNNTTGLECANGLCTSRDLQCQQQDMPGITKQCGSSSSCDLLCNDPSGSAMSCMQIPGIFFLDGTSCGFGGTCQDGKCSYSGGINGIIAWAKNHLAIAIPVAILVALILLCCIWSCCCAGCVNRRRQQQSGKPRRLNSNASRLNNPYGPAPVHGAQHPIPPQYYPMEVIPQAPAVPPPTYYDNVRHDQDMQRVLAESRRDYQRHSGSSFDGHGHGHGHGNGMYQHNNNSANNPFGDHASSQYHAYPGNTSTTNNRQQPGGYM</sequence>
<feature type="domain" description="Disintegrin" evidence="8">
    <location>
        <begin position="551"/>
        <end position="640"/>
    </location>
</feature>
<evidence type="ECO:0000259" key="9">
    <source>
        <dbReference type="PROSITE" id="PS50215"/>
    </source>
</evidence>
<feature type="transmembrane region" description="Helical" evidence="6">
    <location>
        <begin position="741"/>
        <end position="768"/>
    </location>
</feature>